<dbReference type="PANTHER" id="PTHR33164">
    <property type="entry name" value="TRANSCRIPTIONAL REGULATOR, MARR FAMILY"/>
    <property type="match status" value="1"/>
</dbReference>
<dbReference type="InterPro" id="IPR000835">
    <property type="entry name" value="HTH_MarR-typ"/>
</dbReference>
<keyword evidence="6" id="KW-1185">Reference proteome</keyword>
<dbReference type="PANTHER" id="PTHR33164:SF64">
    <property type="entry name" value="TRANSCRIPTIONAL REGULATOR SLYA"/>
    <property type="match status" value="1"/>
</dbReference>
<evidence type="ECO:0000259" key="4">
    <source>
        <dbReference type="PROSITE" id="PS50995"/>
    </source>
</evidence>
<reference evidence="5 6" key="1">
    <citation type="submission" date="2020-02" db="EMBL/GenBank/DDBJ databases">
        <authorList>
            <person name="Zheng R.K."/>
            <person name="Sun C.M."/>
        </authorList>
    </citation>
    <scope>NUCLEOTIDE SEQUENCE [LARGE SCALE GENOMIC DNA]</scope>
    <source>
        <strain evidence="6">zrk23</strain>
    </source>
</reference>
<dbReference type="SMART" id="SM00347">
    <property type="entry name" value="HTH_MARR"/>
    <property type="match status" value="1"/>
</dbReference>
<name>A0A6G6YAH9_9SPHN</name>
<dbReference type="PRINTS" id="PR00598">
    <property type="entry name" value="HTHMARR"/>
</dbReference>
<dbReference type="InterPro" id="IPR036388">
    <property type="entry name" value="WH-like_DNA-bd_sf"/>
</dbReference>
<proteinExistence type="predicted"/>
<gene>
    <name evidence="5" type="ORF">G5C33_13620</name>
</gene>
<dbReference type="InterPro" id="IPR036390">
    <property type="entry name" value="WH_DNA-bd_sf"/>
</dbReference>
<keyword evidence="1" id="KW-0805">Transcription regulation</keyword>
<sequence length="152" mass="16817">MDNPKRVVALKLTILARQLGRRFDQSVENQGLSRAKFGVIAVVSRHPGATQRLIAEILEVTEVTAGRLIERLCQDGYLERRANEGDRRAHCVYLTPAATPVLERLGEIASEQENEAFEGISEDELEMLAGLLERMSANISEAREAERNAACG</sequence>
<dbReference type="Proteomes" id="UP000501568">
    <property type="component" value="Chromosome"/>
</dbReference>
<dbReference type="PROSITE" id="PS50995">
    <property type="entry name" value="HTH_MARR_2"/>
    <property type="match status" value="1"/>
</dbReference>
<dbReference type="SUPFAM" id="SSF46785">
    <property type="entry name" value="Winged helix' DNA-binding domain"/>
    <property type="match status" value="1"/>
</dbReference>
<evidence type="ECO:0000313" key="6">
    <source>
        <dbReference type="Proteomes" id="UP000501568"/>
    </source>
</evidence>
<evidence type="ECO:0000256" key="3">
    <source>
        <dbReference type="ARBA" id="ARBA00023163"/>
    </source>
</evidence>
<feature type="domain" description="HTH marR-type" evidence="4">
    <location>
        <begin position="5"/>
        <end position="137"/>
    </location>
</feature>
<dbReference type="KEGG" id="spzr:G5C33_13620"/>
<dbReference type="EMBL" id="CP049109">
    <property type="protein sequence ID" value="QIG81944.1"/>
    <property type="molecule type" value="Genomic_DNA"/>
</dbReference>
<keyword evidence="3" id="KW-0804">Transcription</keyword>
<keyword evidence="2" id="KW-0238">DNA-binding</keyword>
<dbReference type="AlphaFoldDB" id="A0A6G6YAH9"/>
<accession>A0A6G6YAH9</accession>
<dbReference type="Pfam" id="PF12802">
    <property type="entry name" value="MarR_2"/>
    <property type="match status" value="1"/>
</dbReference>
<dbReference type="Gene3D" id="1.10.10.10">
    <property type="entry name" value="Winged helix-like DNA-binding domain superfamily/Winged helix DNA-binding domain"/>
    <property type="match status" value="1"/>
</dbReference>
<dbReference type="GO" id="GO:0003677">
    <property type="term" value="F:DNA binding"/>
    <property type="evidence" value="ECO:0007669"/>
    <property type="project" value="UniProtKB-KW"/>
</dbReference>
<evidence type="ECO:0000313" key="5">
    <source>
        <dbReference type="EMBL" id="QIG81944.1"/>
    </source>
</evidence>
<dbReference type="GO" id="GO:0003700">
    <property type="term" value="F:DNA-binding transcription factor activity"/>
    <property type="evidence" value="ECO:0007669"/>
    <property type="project" value="InterPro"/>
</dbReference>
<evidence type="ECO:0000256" key="2">
    <source>
        <dbReference type="ARBA" id="ARBA00023125"/>
    </source>
</evidence>
<evidence type="ECO:0000256" key="1">
    <source>
        <dbReference type="ARBA" id="ARBA00023015"/>
    </source>
</evidence>
<organism evidence="5 6">
    <name type="scientific">Stakelama tenebrarum</name>
    <dbReference type="NCBI Taxonomy" id="2711215"/>
    <lineage>
        <taxon>Bacteria</taxon>
        <taxon>Pseudomonadati</taxon>
        <taxon>Pseudomonadota</taxon>
        <taxon>Alphaproteobacteria</taxon>
        <taxon>Sphingomonadales</taxon>
        <taxon>Sphingomonadaceae</taxon>
        <taxon>Stakelama</taxon>
    </lineage>
</organism>
<dbReference type="GO" id="GO:0006950">
    <property type="term" value="P:response to stress"/>
    <property type="evidence" value="ECO:0007669"/>
    <property type="project" value="TreeGrafter"/>
</dbReference>
<dbReference type="InterPro" id="IPR039422">
    <property type="entry name" value="MarR/SlyA-like"/>
</dbReference>
<protein>
    <submittedName>
        <fullName evidence="5">MarR family transcriptional regulator</fullName>
    </submittedName>
</protein>